<reference evidence="3" key="1">
    <citation type="submission" date="2016-10" db="EMBL/GenBank/DDBJ databases">
        <authorList>
            <person name="Benchimol M."/>
            <person name="Almeida L.G."/>
            <person name="Vasconcelos A.T."/>
            <person name="Perreira-Neves A."/>
            <person name="Rosa I.A."/>
            <person name="Tasca T."/>
            <person name="Bogo M.R."/>
            <person name="de Souza W."/>
        </authorList>
    </citation>
    <scope>NUCLEOTIDE SEQUENCE [LARGE SCALE GENOMIC DNA]</scope>
    <source>
        <strain evidence="3">K</strain>
    </source>
</reference>
<comment type="caution">
    <text evidence="3">The sequence shown here is derived from an EMBL/GenBank/DDBJ whole genome shotgun (WGS) entry which is preliminary data.</text>
</comment>
<dbReference type="PANTHER" id="PTHR46647:SF1">
    <property type="entry name" value="RAB9 EFFECTOR PROTEIN WITH KELCH MOTIFS"/>
    <property type="match status" value="1"/>
</dbReference>
<dbReference type="AlphaFoldDB" id="A0A1J4JW34"/>
<dbReference type="Proteomes" id="UP000179807">
    <property type="component" value="Unassembled WGS sequence"/>
</dbReference>
<proteinExistence type="predicted"/>
<sequence>MGAEASGSSEKLNFDRNRSRRYSEITTDTKESNFRFEYLEEDKNESKKVQKMHENPPFAGIWSHIYLNGTISDFPVARTRHFFTEIIFEKIKIVFIGFGVNRKGEYLDDIWALNISNKKWSKLNMNGDVIISKRIGASGVVVNDFIVVFGGFDGQKTLNDMYVINWRNGNIRCVNSQRENYPPPMCNAAMAFHNNNLYIWGGDELYSFDIATKICKKKKIATYRPIESDKFVAFSKVYNNDSSVFTYGGDMKSIARLDLDKEEIYEIPQRGSSPPFDVFNAAMVNLNDEYLIFYGGDGNNPYTILYGYNIRRNWWFIFFVRPDGETVSENDGKWNQLNLFMTPRKTSFAMSYDLQNRQIVGFLGEPYESGRSLFVISMGDALSFLHLRVDMLEMVDFQW</sequence>
<dbReference type="PANTHER" id="PTHR46647">
    <property type="entry name" value="RAB9 EFFECTOR PROTEIN WITH KELCH MOTIFS"/>
    <property type="match status" value="1"/>
</dbReference>
<dbReference type="RefSeq" id="XP_068356355.1">
    <property type="nucleotide sequence ID" value="XM_068506801.1"/>
</dbReference>
<keyword evidence="2" id="KW-0677">Repeat</keyword>
<keyword evidence="1" id="KW-0880">Kelch repeat</keyword>
<dbReference type="Gene3D" id="2.120.10.80">
    <property type="entry name" value="Kelch-type beta propeller"/>
    <property type="match status" value="1"/>
</dbReference>
<organism evidence="3 4">
    <name type="scientific">Tritrichomonas foetus</name>
    <dbReference type="NCBI Taxonomy" id="1144522"/>
    <lineage>
        <taxon>Eukaryota</taxon>
        <taxon>Metamonada</taxon>
        <taxon>Parabasalia</taxon>
        <taxon>Tritrichomonadida</taxon>
        <taxon>Tritrichomonadidae</taxon>
        <taxon>Tritrichomonas</taxon>
    </lineage>
</organism>
<gene>
    <name evidence="3" type="ORF">TRFO_29470</name>
</gene>
<keyword evidence="4" id="KW-1185">Reference proteome</keyword>
<evidence type="ECO:0000256" key="1">
    <source>
        <dbReference type="ARBA" id="ARBA00022441"/>
    </source>
</evidence>
<dbReference type="InterPro" id="IPR015915">
    <property type="entry name" value="Kelch-typ_b-propeller"/>
</dbReference>
<dbReference type="InterPro" id="IPR052124">
    <property type="entry name" value="Rab9_kelch_effector"/>
</dbReference>
<name>A0A1J4JW34_9EUKA</name>
<dbReference type="OrthoDB" id="10251809at2759"/>
<dbReference type="GeneID" id="94841505"/>
<dbReference type="EMBL" id="MLAK01000836">
    <property type="protein sequence ID" value="OHT03219.1"/>
    <property type="molecule type" value="Genomic_DNA"/>
</dbReference>
<protein>
    <submittedName>
        <fullName evidence="3">Kelch motif family protein</fullName>
    </submittedName>
</protein>
<accession>A0A1J4JW34</accession>
<dbReference type="Pfam" id="PF24681">
    <property type="entry name" value="Kelch_KLHDC2_KLHL20_DRC7"/>
    <property type="match status" value="1"/>
</dbReference>
<evidence type="ECO:0000256" key="2">
    <source>
        <dbReference type="ARBA" id="ARBA00022737"/>
    </source>
</evidence>
<evidence type="ECO:0000313" key="4">
    <source>
        <dbReference type="Proteomes" id="UP000179807"/>
    </source>
</evidence>
<dbReference type="VEuPathDB" id="TrichDB:TRFO_29470"/>
<dbReference type="SUPFAM" id="SSF117281">
    <property type="entry name" value="Kelch motif"/>
    <property type="match status" value="1"/>
</dbReference>
<evidence type="ECO:0000313" key="3">
    <source>
        <dbReference type="EMBL" id="OHT03219.1"/>
    </source>
</evidence>